<keyword evidence="7" id="KW-1185">Reference proteome</keyword>
<comment type="similarity">
    <text evidence="1">Belongs to the LysR transcriptional regulatory family.</text>
</comment>
<organism evidence="6 7">
    <name type="scientific">Tatumella punctata</name>
    <dbReference type="NCBI Taxonomy" id="399969"/>
    <lineage>
        <taxon>Bacteria</taxon>
        <taxon>Pseudomonadati</taxon>
        <taxon>Pseudomonadota</taxon>
        <taxon>Gammaproteobacteria</taxon>
        <taxon>Enterobacterales</taxon>
        <taxon>Erwiniaceae</taxon>
        <taxon>Tatumella</taxon>
    </lineage>
</organism>
<dbReference type="RefSeq" id="WP_249213165.1">
    <property type="nucleotide sequence ID" value="NZ_BAAAFW010000095.1"/>
</dbReference>
<dbReference type="Pfam" id="PF00126">
    <property type="entry name" value="HTH_1"/>
    <property type="match status" value="1"/>
</dbReference>
<evidence type="ECO:0000313" key="7">
    <source>
        <dbReference type="Proteomes" id="UP001596215"/>
    </source>
</evidence>
<feature type="domain" description="HTH lysR-type" evidence="5">
    <location>
        <begin position="1"/>
        <end position="62"/>
    </location>
</feature>
<evidence type="ECO:0000256" key="2">
    <source>
        <dbReference type="ARBA" id="ARBA00023015"/>
    </source>
</evidence>
<dbReference type="InterPro" id="IPR000847">
    <property type="entry name" value="LysR_HTH_N"/>
</dbReference>
<evidence type="ECO:0000259" key="5">
    <source>
        <dbReference type="PROSITE" id="PS50931"/>
    </source>
</evidence>
<dbReference type="EMBL" id="JBHSUC010000005">
    <property type="protein sequence ID" value="MFC6361629.1"/>
    <property type="molecule type" value="Genomic_DNA"/>
</dbReference>
<name>A0ABW1VND9_9GAMM</name>
<dbReference type="Gene3D" id="3.40.190.290">
    <property type="match status" value="1"/>
</dbReference>
<gene>
    <name evidence="6" type="ORF">ACFP73_05855</name>
</gene>
<dbReference type="SUPFAM" id="SSF46785">
    <property type="entry name" value="Winged helix' DNA-binding domain"/>
    <property type="match status" value="1"/>
</dbReference>
<sequence length="299" mass="33442">MTMKNYLSDMALFVEVVKAKGFRKAAEITGVPGSTLSRRISVLEKSTGLRLLNRTTRKIELTEAGQVYFDRCKRIVNEAQLAHEQLGSILAKPSGILRVSLPVDFAIIYLAPLVTEFAELYPGITFDFDLTPRKADLISDPSDIAIRMGEPENSLLIARRIATLTAKLYTSPEYIQRSGMPESPADLQHHECLGMLKTRTWTLCSPTKKETVPVSGRFSLNNVGMIKRLVVLGQGIMLVPEEVVSDELTSGKIIPILPEWHSIPQPVYALTETRLIPAKTQKFIDFIKLRLSQKTHPDR</sequence>
<dbReference type="PROSITE" id="PS50931">
    <property type="entry name" value="HTH_LYSR"/>
    <property type="match status" value="1"/>
</dbReference>
<dbReference type="Pfam" id="PF03466">
    <property type="entry name" value="LysR_substrate"/>
    <property type="match status" value="1"/>
</dbReference>
<keyword evidence="3" id="KW-0238">DNA-binding</keyword>
<dbReference type="CDD" id="cd08422">
    <property type="entry name" value="PBP2_CrgA_like"/>
    <property type="match status" value="1"/>
</dbReference>
<dbReference type="Proteomes" id="UP001596215">
    <property type="component" value="Unassembled WGS sequence"/>
</dbReference>
<keyword evidence="4" id="KW-0804">Transcription</keyword>
<evidence type="ECO:0000256" key="3">
    <source>
        <dbReference type="ARBA" id="ARBA00023125"/>
    </source>
</evidence>
<dbReference type="InterPro" id="IPR058163">
    <property type="entry name" value="LysR-type_TF_proteobact-type"/>
</dbReference>
<comment type="caution">
    <text evidence="6">The sequence shown here is derived from an EMBL/GenBank/DDBJ whole genome shotgun (WGS) entry which is preliminary data.</text>
</comment>
<evidence type="ECO:0000313" key="6">
    <source>
        <dbReference type="EMBL" id="MFC6361629.1"/>
    </source>
</evidence>
<dbReference type="InterPro" id="IPR036390">
    <property type="entry name" value="WH_DNA-bd_sf"/>
</dbReference>
<dbReference type="Gene3D" id="1.10.10.10">
    <property type="entry name" value="Winged helix-like DNA-binding domain superfamily/Winged helix DNA-binding domain"/>
    <property type="match status" value="1"/>
</dbReference>
<evidence type="ECO:0000256" key="1">
    <source>
        <dbReference type="ARBA" id="ARBA00009437"/>
    </source>
</evidence>
<proteinExistence type="inferred from homology"/>
<keyword evidence="2" id="KW-0805">Transcription regulation</keyword>
<reference evidence="7" key="1">
    <citation type="journal article" date="2019" name="Int. J. Syst. Evol. Microbiol.">
        <title>The Global Catalogue of Microorganisms (GCM) 10K type strain sequencing project: providing services to taxonomists for standard genome sequencing and annotation.</title>
        <authorList>
            <consortium name="The Broad Institute Genomics Platform"/>
            <consortium name="The Broad Institute Genome Sequencing Center for Infectious Disease"/>
            <person name="Wu L."/>
            <person name="Ma J."/>
        </authorList>
    </citation>
    <scope>NUCLEOTIDE SEQUENCE [LARGE SCALE GENOMIC DNA]</scope>
    <source>
        <strain evidence="7">CGMCC 4.1530</strain>
    </source>
</reference>
<dbReference type="InterPro" id="IPR005119">
    <property type="entry name" value="LysR_subst-bd"/>
</dbReference>
<dbReference type="PANTHER" id="PTHR30537">
    <property type="entry name" value="HTH-TYPE TRANSCRIPTIONAL REGULATOR"/>
    <property type="match status" value="1"/>
</dbReference>
<protein>
    <submittedName>
        <fullName evidence="6">LysR substrate-binding domain-containing protein</fullName>
    </submittedName>
</protein>
<dbReference type="InterPro" id="IPR036388">
    <property type="entry name" value="WH-like_DNA-bd_sf"/>
</dbReference>
<accession>A0ABW1VND9</accession>
<evidence type="ECO:0000256" key="4">
    <source>
        <dbReference type="ARBA" id="ARBA00023163"/>
    </source>
</evidence>
<dbReference type="SUPFAM" id="SSF53850">
    <property type="entry name" value="Periplasmic binding protein-like II"/>
    <property type="match status" value="1"/>
</dbReference>
<dbReference type="PANTHER" id="PTHR30537:SF5">
    <property type="entry name" value="HTH-TYPE TRANSCRIPTIONAL ACTIVATOR TTDR-RELATED"/>
    <property type="match status" value="1"/>
</dbReference>